<sequence>MNIYPAIDLRGGNCVRLVKGDFSRETVYSTDPGAMARKWADEGASCIHVVDLDGAVAGESRNLLSIDAILKQGNIPIEVGGGIRTMEHVARLLDRGVHQVILGSAAVKNPDLVKEACEKYPGRIVVGIDAKNGDVAVEGWEASGHIQAEELARKMAEAGVERIIFTDIARDGMLSGVNVEATVKVAQASGLAVTASGGVASLEDLKILKKRETDGIEGCIIGKALYTGAIDLRQAVAIAKEA</sequence>
<keyword evidence="8 12" id="KW-0028">Amino-acid biosynthesis</keyword>
<dbReference type="NCBIfam" id="TIGR00007">
    <property type="entry name" value="1-(5-phosphoribosyl)-5-[(5-phosphoribosylamino)methylideneamino]imidazole-4-carboxamide isomerase"/>
    <property type="match status" value="1"/>
</dbReference>
<evidence type="ECO:0000256" key="4">
    <source>
        <dbReference type="ARBA" id="ARBA00009667"/>
    </source>
</evidence>
<accession>A0A1H2U6R4</accession>
<dbReference type="GeneID" id="78334672"/>
<dbReference type="Gene3D" id="3.20.20.70">
    <property type="entry name" value="Aldolase class I"/>
    <property type="match status" value="1"/>
</dbReference>
<evidence type="ECO:0000256" key="13">
    <source>
        <dbReference type="RuleBase" id="RU003657"/>
    </source>
</evidence>
<evidence type="ECO:0000313" key="15">
    <source>
        <dbReference type="EMBL" id="SDW51821.1"/>
    </source>
</evidence>
<gene>
    <name evidence="12" type="primary">hisA</name>
    <name evidence="15" type="ORF">SAMN05216495_102122</name>
</gene>
<dbReference type="FunFam" id="3.20.20.70:FF:000009">
    <property type="entry name" value="1-(5-phosphoribosyl)-5-[(5-phosphoribosylamino)methylideneamino] imidazole-4-carboxamide isomerase"/>
    <property type="match status" value="1"/>
</dbReference>
<evidence type="ECO:0000313" key="16">
    <source>
        <dbReference type="Proteomes" id="UP000182379"/>
    </source>
</evidence>
<evidence type="ECO:0000256" key="1">
    <source>
        <dbReference type="ARBA" id="ARBA00000901"/>
    </source>
</evidence>
<feature type="active site" description="Proton acceptor" evidence="12">
    <location>
        <position position="8"/>
    </location>
</feature>
<dbReference type="UniPathway" id="UPA00031">
    <property type="reaction ID" value="UER00009"/>
</dbReference>
<dbReference type="AlphaFoldDB" id="A0A1H2U6R4"/>
<dbReference type="EMBL" id="FNOP01000002">
    <property type="protein sequence ID" value="SDW51821.1"/>
    <property type="molecule type" value="Genomic_DNA"/>
</dbReference>
<evidence type="ECO:0000256" key="10">
    <source>
        <dbReference type="ARBA" id="ARBA00023235"/>
    </source>
</evidence>
<feature type="active site" description="Proton donor" evidence="12">
    <location>
        <position position="129"/>
    </location>
</feature>
<dbReference type="EC" id="5.3.1.16" evidence="5 12"/>
<dbReference type="RefSeq" id="WP_012938295.1">
    <property type="nucleotide sequence ID" value="NZ_CAMEFB010000026.1"/>
</dbReference>
<organism evidence="15 16">
    <name type="scientific">Acidaminococcus fermentans</name>
    <dbReference type="NCBI Taxonomy" id="905"/>
    <lineage>
        <taxon>Bacteria</taxon>
        <taxon>Bacillati</taxon>
        <taxon>Bacillota</taxon>
        <taxon>Negativicutes</taxon>
        <taxon>Acidaminococcales</taxon>
        <taxon>Acidaminococcaceae</taxon>
        <taxon>Acidaminococcus</taxon>
    </lineage>
</organism>
<dbReference type="Proteomes" id="UP000182379">
    <property type="component" value="Unassembled WGS sequence"/>
</dbReference>
<evidence type="ECO:0000256" key="2">
    <source>
        <dbReference type="ARBA" id="ARBA00004496"/>
    </source>
</evidence>
<evidence type="ECO:0000256" key="12">
    <source>
        <dbReference type="HAMAP-Rule" id="MF_01014"/>
    </source>
</evidence>
<comment type="pathway">
    <text evidence="3 12 14">Amino-acid biosynthesis; L-histidine biosynthesis; L-histidine from 5-phospho-alpha-D-ribose 1-diphosphate: step 4/9.</text>
</comment>
<comment type="catalytic activity">
    <reaction evidence="1 12 14">
        <text>1-(5-phospho-beta-D-ribosyl)-5-[(5-phospho-beta-D-ribosylamino)methylideneamino]imidazole-4-carboxamide = 5-[(5-phospho-1-deoxy-D-ribulos-1-ylimino)methylamino]-1-(5-phospho-beta-D-ribosyl)imidazole-4-carboxamide</text>
        <dbReference type="Rhea" id="RHEA:15469"/>
        <dbReference type="ChEBI" id="CHEBI:58435"/>
        <dbReference type="ChEBI" id="CHEBI:58525"/>
        <dbReference type="EC" id="5.3.1.16"/>
    </reaction>
</comment>
<dbReference type="InterPro" id="IPR044524">
    <property type="entry name" value="Isoase_HisA-like"/>
</dbReference>
<dbReference type="InterPro" id="IPR013785">
    <property type="entry name" value="Aldolase_TIM"/>
</dbReference>
<reference evidence="15 16" key="1">
    <citation type="submission" date="2016-10" db="EMBL/GenBank/DDBJ databases">
        <authorList>
            <person name="Varghese N."/>
            <person name="Submissions S."/>
        </authorList>
    </citation>
    <scope>NUCLEOTIDE SEQUENCE [LARGE SCALE GENOMIC DNA]</scope>
    <source>
        <strain evidence="15 16">WCC6</strain>
    </source>
</reference>
<dbReference type="InterPro" id="IPR023016">
    <property type="entry name" value="HisA/PriA"/>
</dbReference>
<dbReference type="SUPFAM" id="SSF51366">
    <property type="entry name" value="Ribulose-phoshate binding barrel"/>
    <property type="match status" value="1"/>
</dbReference>
<dbReference type="InterPro" id="IPR011060">
    <property type="entry name" value="RibuloseP-bd_barrel"/>
</dbReference>
<comment type="subcellular location">
    <subcellularLocation>
        <location evidence="2 12 14">Cytoplasm</location>
    </subcellularLocation>
</comment>
<keyword evidence="10 12" id="KW-0413">Isomerase</keyword>
<dbReference type="HAMAP" id="MF_01014">
    <property type="entry name" value="HisA"/>
    <property type="match status" value="1"/>
</dbReference>
<comment type="similarity">
    <text evidence="4 12 13">Belongs to the HisA/HisF family.</text>
</comment>
<name>A0A1H2U6R4_ACIFE</name>
<evidence type="ECO:0000256" key="6">
    <source>
        <dbReference type="ARBA" id="ARBA00018464"/>
    </source>
</evidence>
<dbReference type="GO" id="GO:0005737">
    <property type="term" value="C:cytoplasm"/>
    <property type="evidence" value="ECO:0007669"/>
    <property type="project" value="UniProtKB-SubCell"/>
</dbReference>
<dbReference type="OMA" id="EWLHLVD"/>
<evidence type="ECO:0000256" key="9">
    <source>
        <dbReference type="ARBA" id="ARBA00023102"/>
    </source>
</evidence>
<proteinExistence type="inferred from homology"/>
<dbReference type="InterPro" id="IPR006063">
    <property type="entry name" value="HisA_bact_arch"/>
</dbReference>
<dbReference type="GO" id="GO:0000105">
    <property type="term" value="P:L-histidine biosynthetic process"/>
    <property type="evidence" value="ECO:0007669"/>
    <property type="project" value="UniProtKB-UniRule"/>
</dbReference>
<evidence type="ECO:0000256" key="7">
    <source>
        <dbReference type="ARBA" id="ARBA00022490"/>
    </source>
</evidence>
<protein>
    <recommendedName>
        <fullName evidence="6 12">1-(5-phosphoribosyl)-5-[(5-phosphoribosylamino)methylideneamino] imidazole-4-carboxamide isomerase</fullName>
        <ecNumber evidence="5 12">5.3.1.16</ecNumber>
    </recommendedName>
    <alternativeName>
        <fullName evidence="11 12">Phosphoribosylformimino-5-aminoimidazole carboxamide ribotide isomerase</fullName>
    </alternativeName>
</protein>
<evidence type="ECO:0000256" key="8">
    <source>
        <dbReference type="ARBA" id="ARBA00022605"/>
    </source>
</evidence>
<dbReference type="Pfam" id="PF00977">
    <property type="entry name" value="His_biosynth"/>
    <property type="match status" value="1"/>
</dbReference>
<dbReference type="CDD" id="cd04732">
    <property type="entry name" value="HisA"/>
    <property type="match status" value="1"/>
</dbReference>
<evidence type="ECO:0000256" key="11">
    <source>
        <dbReference type="ARBA" id="ARBA00030547"/>
    </source>
</evidence>
<evidence type="ECO:0000256" key="3">
    <source>
        <dbReference type="ARBA" id="ARBA00005133"/>
    </source>
</evidence>
<keyword evidence="7 12" id="KW-0963">Cytoplasm</keyword>
<keyword evidence="9 12" id="KW-0368">Histidine biosynthesis</keyword>
<dbReference type="GO" id="GO:0003949">
    <property type="term" value="F:1-(5-phosphoribosyl)-5-[(5-phosphoribosylamino)methylideneamino]imidazole-4-carboxamide isomerase activity"/>
    <property type="evidence" value="ECO:0007669"/>
    <property type="project" value="UniProtKB-UniRule"/>
</dbReference>
<evidence type="ECO:0000256" key="14">
    <source>
        <dbReference type="RuleBase" id="RU003658"/>
    </source>
</evidence>
<evidence type="ECO:0000256" key="5">
    <source>
        <dbReference type="ARBA" id="ARBA00012550"/>
    </source>
</evidence>
<dbReference type="GO" id="GO:0000162">
    <property type="term" value="P:L-tryptophan biosynthetic process"/>
    <property type="evidence" value="ECO:0007669"/>
    <property type="project" value="TreeGrafter"/>
</dbReference>
<dbReference type="PANTHER" id="PTHR43090:SF2">
    <property type="entry name" value="1-(5-PHOSPHORIBOSYL)-5-[(5-PHOSPHORIBOSYLAMINO)METHYLIDENEAMINO] IMIDAZOLE-4-CARBOXAMIDE ISOMERASE"/>
    <property type="match status" value="1"/>
</dbReference>
<comment type="caution">
    <text evidence="15">The sequence shown here is derived from an EMBL/GenBank/DDBJ whole genome shotgun (WGS) entry which is preliminary data.</text>
</comment>
<dbReference type="PANTHER" id="PTHR43090">
    <property type="entry name" value="1-(5-PHOSPHORIBOSYL)-5-[(5-PHOSPHORIBOSYLAMINO)METHYLIDENEAMINO] IMIDAZOLE-4-CARBOXAMIDE ISOMERASE"/>
    <property type="match status" value="1"/>
</dbReference>
<dbReference type="InterPro" id="IPR006062">
    <property type="entry name" value="His_biosynth"/>
</dbReference>